<comment type="caution">
    <text evidence="1">The sequence shown here is derived from an EMBL/GenBank/DDBJ whole genome shotgun (WGS) entry which is preliminary data.</text>
</comment>
<sequence length="177" mass="19899">MTYKLTDIVDAMRSFEADQSLGASDDVSQAIDYIMSLFPGIEPERFAHALSVLKDEFEEIELLNEREERALARMLTFYSKHDIPEGTAWIDAVRVVAETGDAEALAYLNKLESPASRCHYALLEAAADACPCWRRDAGHFICDEAVPGPHTPEALVDWFQMNHPHDARAIEARFEEA</sequence>
<gene>
    <name evidence="1" type="ORF">F6X53_23275</name>
</gene>
<organism evidence="1 2">
    <name type="scientific">Methylobacterium soli</name>
    <dbReference type="NCBI Taxonomy" id="553447"/>
    <lineage>
        <taxon>Bacteria</taxon>
        <taxon>Pseudomonadati</taxon>
        <taxon>Pseudomonadota</taxon>
        <taxon>Alphaproteobacteria</taxon>
        <taxon>Hyphomicrobiales</taxon>
        <taxon>Methylobacteriaceae</taxon>
        <taxon>Methylobacterium</taxon>
    </lineage>
</organism>
<protein>
    <submittedName>
        <fullName evidence="1">Uncharacterized protein</fullName>
    </submittedName>
</protein>
<reference evidence="1 2" key="1">
    <citation type="submission" date="2019-09" db="EMBL/GenBank/DDBJ databases">
        <title>YIM 48816 draft genome.</title>
        <authorList>
            <person name="Jiang L."/>
        </authorList>
    </citation>
    <scope>NUCLEOTIDE SEQUENCE [LARGE SCALE GENOMIC DNA]</scope>
    <source>
        <strain evidence="1 2">YIM 48816</strain>
    </source>
</reference>
<name>A0A6L3SSE1_9HYPH</name>
<evidence type="ECO:0000313" key="2">
    <source>
        <dbReference type="Proteomes" id="UP000474159"/>
    </source>
</evidence>
<evidence type="ECO:0000313" key="1">
    <source>
        <dbReference type="EMBL" id="KAB1076448.1"/>
    </source>
</evidence>
<dbReference type="AlphaFoldDB" id="A0A6L3SSE1"/>
<accession>A0A6L3SSE1</accession>
<dbReference type="Proteomes" id="UP000474159">
    <property type="component" value="Unassembled WGS sequence"/>
</dbReference>
<dbReference type="EMBL" id="VZZK01000030">
    <property type="protein sequence ID" value="KAB1076448.1"/>
    <property type="molecule type" value="Genomic_DNA"/>
</dbReference>
<proteinExistence type="predicted"/>
<keyword evidence="2" id="KW-1185">Reference proteome</keyword>
<dbReference type="RefSeq" id="WP_151002771.1">
    <property type="nucleotide sequence ID" value="NZ_VZZK01000030.1"/>
</dbReference>